<protein>
    <submittedName>
        <fullName evidence="3">Uncharacterized protein</fullName>
    </submittedName>
</protein>
<keyword evidence="1" id="KW-0812">Transmembrane</keyword>
<keyword evidence="1" id="KW-0472">Membrane</keyword>
<evidence type="ECO:0000313" key="5">
    <source>
        <dbReference type="Proteomes" id="UP000683429"/>
    </source>
</evidence>
<dbReference type="RefSeq" id="WP_036604861.1">
    <property type="nucleotide sequence ID" value="NZ_CP076607.1"/>
</dbReference>
<accession>A0A1H8L7P0</accession>
<keyword evidence="1" id="KW-1133">Transmembrane helix</keyword>
<dbReference type="AlphaFoldDB" id="A0A1H8L7P0"/>
<keyword evidence="5" id="KW-1185">Reference proteome</keyword>
<evidence type="ECO:0000313" key="3">
    <source>
        <dbReference type="EMBL" id="SEO00728.1"/>
    </source>
</evidence>
<proteinExistence type="predicted"/>
<dbReference type="Proteomes" id="UP000683429">
    <property type="component" value="Chromosome"/>
</dbReference>
<name>A0A1H8L7P0_9BACL</name>
<dbReference type="EMBL" id="CP076607">
    <property type="protein sequence ID" value="QWU17412.1"/>
    <property type="molecule type" value="Genomic_DNA"/>
</dbReference>
<dbReference type="EMBL" id="FODH01000004">
    <property type="protein sequence ID" value="SEO00728.1"/>
    <property type="molecule type" value="Genomic_DNA"/>
</dbReference>
<reference evidence="2 5" key="2">
    <citation type="submission" date="2021-06" db="EMBL/GenBank/DDBJ databases">
        <title>Whole genome sequence of Paenibacillus sophorae DSM23020 for comparative genomics.</title>
        <authorList>
            <person name="Kim M.-J."/>
            <person name="Lee G."/>
            <person name="Shin J.-H."/>
        </authorList>
    </citation>
    <scope>NUCLEOTIDE SEQUENCE [LARGE SCALE GENOMIC DNA]</scope>
    <source>
        <strain evidence="2 5">DSM 23020</strain>
    </source>
</reference>
<gene>
    <name evidence="2" type="ORF">KP014_09790</name>
    <name evidence="3" type="ORF">SAMN04487895_104201</name>
</gene>
<feature type="transmembrane region" description="Helical" evidence="1">
    <location>
        <begin position="28"/>
        <end position="47"/>
    </location>
</feature>
<feature type="transmembrane region" description="Helical" evidence="1">
    <location>
        <begin position="59"/>
        <end position="78"/>
    </location>
</feature>
<evidence type="ECO:0000313" key="4">
    <source>
        <dbReference type="Proteomes" id="UP000198809"/>
    </source>
</evidence>
<evidence type="ECO:0000313" key="2">
    <source>
        <dbReference type="EMBL" id="QWU17412.1"/>
    </source>
</evidence>
<evidence type="ECO:0000256" key="1">
    <source>
        <dbReference type="SAM" id="Phobius"/>
    </source>
</evidence>
<reference evidence="3 4" key="1">
    <citation type="submission" date="2016-10" db="EMBL/GenBank/DDBJ databases">
        <authorList>
            <person name="de Groot N.N."/>
        </authorList>
    </citation>
    <scope>NUCLEOTIDE SEQUENCE [LARGE SCALE GENOMIC DNA]</scope>
    <source>
        <strain evidence="3 4">CGMCC 1.10238</strain>
    </source>
</reference>
<sequence length="245" mass="29147">MKYKKKLNYLYRVWMHKYLIWTKNNVKLAYLLLLFSILFIFQISDIIGPENTITLMKPVWIITLFVIGVDAAFSFLFSNVNEYLAVNRFTGTLSMRSDININFIQLTHRSTGVGRDVLISLAFEDGIEEIKRIHTKTKIRKLLLPFLFYKKNLFTKTNDAIYSVFAKKYKFNYKEIESKAIGEKLLFMTDIQIKVALTEPKKKNKSEKQYQKEKRNHERWKAHLLKEVKCYRINIPIKEIEINEN</sequence>
<organism evidence="3 4">
    <name type="scientific">Paenibacillus sophorae</name>
    <dbReference type="NCBI Taxonomy" id="1333845"/>
    <lineage>
        <taxon>Bacteria</taxon>
        <taxon>Bacillati</taxon>
        <taxon>Bacillota</taxon>
        <taxon>Bacilli</taxon>
        <taxon>Bacillales</taxon>
        <taxon>Paenibacillaceae</taxon>
        <taxon>Paenibacillus</taxon>
    </lineage>
</organism>
<dbReference type="STRING" id="1333845.SAMN04487895_104201"/>
<dbReference type="Proteomes" id="UP000198809">
    <property type="component" value="Unassembled WGS sequence"/>
</dbReference>